<dbReference type="EMBL" id="NMUE01000005">
    <property type="protein sequence ID" value="RFA97548.1"/>
    <property type="molecule type" value="Genomic_DNA"/>
</dbReference>
<dbReference type="PANTHER" id="PTHR34719:SF2">
    <property type="entry name" value="NICKEL-RESPONSIVE REGULATOR"/>
    <property type="match status" value="1"/>
</dbReference>
<dbReference type="InterPro" id="IPR050192">
    <property type="entry name" value="CopG/NikR_regulator"/>
</dbReference>
<evidence type="ECO:0000256" key="1">
    <source>
        <dbReference type="ARBA" id="ARBA00008478"/>
    </source>
</evidence>
<accession>A0A371R601</accession>
<dbReference type="EMBL" id="NMUF01000006">
    <property type="protein sequence ID" value="RFA99459.1"/>
    <property type="molecule type" value="Genomic_DNA"/>
</dbReference>
<dbReference type="InterPro" id="IPR002145">
    <property type="entry name" value="CopG"/>
</dbReference>
<dbReference type="OrthoDB" id="25654at2157"/>
<dbReference type="InterPro" id="IPR013321">
    <property type="entry name" value="Arc_rbn_hlx_hlx"/>
</dbReference>
<dbReference type="GO" id="GO:0003677">
    <property type="term" value="F:DNA binding"/>
    <property type="evidence" value="ECO:0007669"/>
    <property type="project" value="TreeGrafter"/>
</dbReference>
<keyword evidence="4" id="KW-0804">Transcription</keyword>
<dbReference type="GO" id="GO:0006355">
    <property type="term" value="P:regulation of DNA-templated transcription"/>
    <property type="evidence" value="ECO:0007669"/>
    <property type="project" value="InterPro"/>
</dbReference>
<reference evidence="9 10" key="1">
    <citation type="submission" date="2017-07" db="EMBL/GenBank/DDBJ databases">
        <title>Draft genome sequence of aerobic hyperthermophilic archaea, Pyrobaculum aerophilum YKB31 and YKB32.</title>
        <authorList>
            <person name="Mochizuki T."/>
            <person name="Berliner A.J."/>
            <person name="Yoshida-Takashima Y."/>
            <person name="Takaki Y."/>
            <person name="Nunoura T."/>
            <person name="Takai K."/>
        </authorList>
    </citation>
    <scope>NUCLEOTIDE SEQUENCE [LARGE SCALE GENOMIC DNA]</scope>
    <source>
        <strain evidence="7 10">YKB31</strain>
        <strain evidence="8 9">YKB32</strain>
    </source>
</reference>
<dbReference type="AlphaFoldDB" id="A0A371R601"/>
<evidence type="ECO:0000256" key="3">
    <source>
        <dbReference type="ARBA" id="ARBA00023125"/>
    </source>
</evidence>
<dbReference type="InterPro" id="IPR014864">
    <property type="entry name" value="TF_NikR_Ni-bd_C"/>
</dbReference>
<name>A0A371R601_9CREN</name>
<protein>
    <submittedName>
        <fullName evidence="8">CopG family transcriptional regulator</fullName>
    </submittedName>
</protein>
<dbReference type="Proteomes" id="UP000257123">
    <property type="component" value="Unassembled WGS sequence"/>
</dbReference>
<dbReference type="InterPro" id="IPR027271">
    <property type="entry name" value="Acetolactate_synth/TF_NikR_C"/>
</dbReference>
<evidence type="ECO:0000313" key="10">
    <source>
        <dbReference type="Proteomes" id="UP000257123"/>
    </source>
</evidence>
<feature type="domain" description="Ribbon-helix-helix protein CopG" evidence="5">
    <location>
        <begin position="2"/>
        <end position="40"/>
    </location>
</feature>
<proteinExistence type="inferred from homology"/>
<evidence type="ECO:0000313" key="8">
    <source>
        <dbReference type="EMBL" id="RFA99459.1"/>
    </source>
</evidence>
<sequence>MKRFGVSLPKQVAEEVERLSQEIGVTRSEIVAAALQEYLESRRDHVKPEHNCMGIVLALSSSFSDIGEIIESYKPFIVAYTHLHVEGKCLTITVVRGNGGEVEKMVLEMGRRAQVIRYVPLE</sequence>
<keyword evidence="2" id="KW-0805">Transcription regulation</keyword>
<feature type="domain" description="Transcription factor NikR nickel binding C-terminal" evidence="6">
    <location>
        <begin position="66"/>
        <end position="115"/>
    </location>
</feature>
<dbReference type="CDD" id="cd22231">
    <property type="entry name" value="RHH_NikR_HicB-like"/>
    <property type="match status" value="1"/>
</dbReference>
<evidence type="ECO:0000259" key="5">
    <source>
        <dbReference type="Pfam" id="PF01402"/>
    </source>
</evidence>
<organism evidence="8 9">
    <name type="scientific">Pyrobaculum aerophilum</name>
    <dbReference type="NCBI Taxonomy" id="13773"/>
    <lineage>
        <taxon>Archaea</taxon>
        <taxon>Thermoproteota</taxon>
        <taxon>Thermoprotei</taxon>
        <taxon>Thermoproteales</taxon>
        <taxon>Thermoproteaceae</taxon>
        <taxon>Pyrobaculum</taxon>
    </lineage>
</organism>
<gene>
    <name evidence="7" type="ORF">CGL51_02540</name>
    <name evidence="8" type="ORF">CGL52_03640</name>
</gene>
<dbReference type="InterPro" id="IPR010985">
    <property type="entry name" value="Ribbon_hlx_hlx"/>
</dbReference>
<dbReference type="RefSeq" id="WP_116420579.1">
    <property type="nucleotide sequence ID" value="NZ_NMUE01000005.1"/>
</dbReference>
<keyword evidence="3" id="KW-0238">DNA-binding</keyword>
<dbReference type="Gene3D" id="1.10.1220.10">
    <property type="entry name" value="Met repressor-like"/>
    <property type="match status" value="1"/>
</dbReference>
<evidence type="ECO:0000256" key="4">
    <source>
        <dbReference type="ARBA" id="ARBA00023163"/>
    </source>
</evidence>
<dbReference type="PANTHER" id="PTHR34719">
    <property type="entry name" value="NICKEL-RESPONSIVE REGULATOR"/>
    <property type="match status" value="1"/>
</dbReference>
<dbReference type="Gene3D" id="3.30.70.1150">
    <property type="entry name" value="ACT-like. Chain A, domain 2"/>
    <property type="match status" value="1"/>
</dbReference>
<evidence type="ECO:0000313" key="7">
    <source>
        <dbReference type="EMBL" id="RFA97548.1"/>
    </source>
</evidence>
<comment type="similarity">
    <text evidence="1">Belongs to the transcriptional regulatory CopG/NikR family.</text>
</comment>
<evidence type="ECO:0000313" key="9">
    <source>
        <dbReference type="Proteomes" id="UP000256877"/>
    </source>
</evidence>
<dbReference type="Pfam" id="PF08753">
    <property type="entry name" value="NikR_C"/>
    <property type="match status" value="1"/>
</dbReference>
<dbReference type="Pfam" id="PF01402">
    <property type="entry name" value="RHH_1"/>
    <property type="match status" value="1"/>
</dbReference>
<dbReference type="Proteomes" id="UP000256877">
    <property type="component" value="Unassembled WGS sequence"/>
</dbReference>
<dbReference type="InterPro" id="IPR045865">
    <property type="entry name" value="ACT-like_dom_sf"/>
</dbReference>
<dbReference type="SUPFAM" id="SSF55021">
    <property type="entry name" value="ACT-like"/>
    <property type="match status" value="1"/>
</dbReference>
<evidence type="ECO:0000256" key="2">
    <source>
        <dbReference type="ARBA" id="ARBA00023015"/>
    </source>
</evidence>
<evidence type="ECO:0000259" key="6">
    <source>
        <dbReference type="Pfam" id="PF08753"/>
    </source>
</evidence>
<dbReference type="SUPFAM" id="SSF47598">
    <property type="entry name" value="Ribbon-helix-helix"/>
    <property type="match status" value="1"/>
</dbReference>
<comment type="caution">
    <text evidence="8">The sequence shown here is derived from an EMBL/GenBank/DDBJ whole genome shotgun (WGS) entry which is preliminary data.</text>
</comment>